<dbReference type="InterPro" id="IPR019198">
    <property type="entry name" value="Beta_propeller_containing"/>
</dbReference>
<proteinExistence type="predicted"/>
<keyword evidence="1" id="KW-1133">Transmembrane helix</keyword>
<dbReference type="Pfam" id="PF09826">
    <property type="entry name" value="Beta_propel"/>
    <property type="match status" value="1"/>
</dbReference>
<accession>A0A7X3SHD9</accession>
<evidence type="ECO:0008006" key="4">
    <source>
        <dbReference type="Google" id="ProtNLM"/>
    </source>
</evidence>
<dbReference type="RefSeq" id="WP_159749443.1">
    <property type="nucleotide sequence ID" value="NZ_WUQX01000001.1"/>
</dbReference>
<protein>
    <recommendedName>
        <fullName evidence="4">Secreted protein containing C-terminal beta-propeller domain distantly related to WD-40 repeats</fullName>
    </recommendedName>
</protein>
<keyword evidence="1" id="KW-0812">Transmembrane</keyword>
<dbReference type="AlphaFoldDB" id="A0A7X3SHD9"/>
<evidence type="ECO:0000313" key="3">
    <source>
        <dbReference type="Proteomes" id="UP000460412"/>
    </source>
</evidence>
<feature type="transmembrane region" description="Helical" evidence="1">
    <location>
        <begin position="55"/>
        <end position="74"/>
    </location>
</feature>
<evidence type="ECO:0000313" key="2">
    <source>
        <dbReference type="EMBL" id="MXP74278.1"/>
    </source>
</evidence>
<dbReference type="SUPFAM" id="SSF75011">
    <property type="entry name" value="3-carboxy-cis,cis-mucoante lactonizing enzyme"/>
    <property type="match status" value="1"/>
</dbReference>
<keyword evidence="1" id="KW-0472">Membrane</keyword>
<gene>
    <name evidence="2" type="ORF">GN277_02215</name>
</gene>
<organism evidence="2 3">
    <name type="scientific">Sporofaciens musculi</name>
    <dbReference type="NCBI Taxonomy" id="2681861"/>
    <lineage>
        <taxon>Bacteria</taxon>
        <taxon>Bacillati</taxon>
        <taxon>Bacillota</taxon>
        <taxon>Clostridia</taxon>
        <taxon>Lachnospirales</taxon>
        <taxon>Lachnospiraceae</taxon>
        <taxon>Sporofaciens</taxon>
    </lineage>
</organism>
<sequence length="663" mass="74684">MDKREQDVLEQVRQKTEDIKVPENLEPENIRQMLEEKESAASLGKRHRRWGVRQTSALAAACLAVVVGFAAWNVSRPEKGSNDNGSKERLEISSSKTIAQAESYEQVFEYYETYQKKLEEEQESYKMDAGDMARSMIAESAEGSAMNGSSGGAKSSGEEMAIIEDAADTADATTEHSQTNVRQEGVDEADIAKTDGRYLYVLEDNEHEIAVVDTMGQSIKKVASVEVGDDRYIREFYIIPDMKKMVVICGLQSGGAILDDPFYTQGAMGDNGVTMAVTYDIQEPEKPKEEGNVTQSGNYSSSRMVNGYLYLFSEVHIWGEVVQNEPRTYVPLINGEPVLERDIYLPPVKQANMYEVITSVDIKKPDQTKDSKAIFSKGGQVYVSNKNIYFYETEWGNWSGCITTIRKVAYKDGKLEAKAQGSFDGYLNDSFSIDEYEGNLRVVTTDDDTNSVYVLDEELEEIGAIENLAKDERIYSARFMGDTGYFVTFRETDPLFSVDFSDPKKPKIIGELKIPGFSEYLHFYGEDRLLGIGMNVDEETMTTDGAKITMFDISDKTDVKEKNTYVLKNVYSTDVAYDYKAALVDWKKNIIGFSGYTEGGQRYFLFEYDEDKGFICNMEEDINGNGMRIPRGIYIGDTLYVIQGNIIEAYSLKDYQKVDDLIL</sequence>
<name>A0A7X3SHD9_9FIRM</name>
<dbReference type="EMBL" id="WUQX01000001">
    <property type="protein sequence ID" value="MXP74278.1"/>
    <property type="molecule type" value="Genomic_DNA"/>
</dbReference>
<evidence type="ECO:0000256" key="1">
    <source>
        <dbReference type="SAM" id="Phobius"/>
    </source>
</evidence>
<keyword evidence="3" id="KW-1185">Reference proteome</keyword>
<reference evidence="2 3" key="1">
    <citation type="submission" date="2019-12" db="EMBL/GenBank/DDBJ databases">
        <title>Sporaefaciens musculi gen. nov., sp. nov., a novel bacterium isolated from the caecum of an obese mouse.</title>
        <authorList>
            <person name="Rasmussen T.S."/>
            <person name="Streidl T."/>
            <person name="Hitch T.C.A."/>
            <person name="Wortmann E."/>
            <person name="Deptula P."/>
            <person name="Hansen M."/>
            <person name="Nielsen D.S."/>
            <person name="Clavel T."/>
            <person name="Vogensen F.K."/>
        </authorList>
    </citation>
    <scope>NUCLEOTIDE SEQUENCE [LARGE SCALE GENOMIC DNA]</scope>
    <source>
        <strain evidence="2 3">WCA-9-b2</strain>
    </source>
</reference>
<comment type="caution">
    <text evidence="2">The sequence shown here is derived from an EMBL/GenBank/DDBJ whole genome shotgun (WGS) entry which is preliminary data.</text>
</comment>
<dbReference type="Proteomes" id="UP000460412">
    <property type="component" value="Unassembled WGS sequence"/>
</dbReference>